<dbReference type="GO" id="GO:0008569">
    <property type="term" value="F:minus-end-directed microtubule motor activity"/>
    <property type="evidence" value="ECO:0007669"/>
    <property type="project" value="InterPro"/>
</dbReference>
<comment type="similarity">
    <text evidence="2">Belongs to the dynein heavy chain family.</text>
</comment>
<dbReference type="FunFam" id="1.10.8.1220:FF:000001">
    <property type="entry name" value="Dynein axonemal heavy chain 5"/>
    <property type="match status" value="1"/>
</dbReference>
<dbReference type="InterPro" id="IPR041228">
    <property type="entry name" value="Dynein_C"/>
</dbReference>
<dbReference type="InterPro" id="IPR042219">
    <property type="entry name" value="AAA_lid_11_sf"/>
</dbReference>
<evidence type="ECO:0000313" key="22">
    <source>
        <dbReference type="Proteomes" id="UP000316759"/>
    </source>
</evidence>
<dbReference type="GO" id="GO:0030286">
    <property type="term" value="C:dynein complex"/>
    <property type="evidence" value="ECO:0007669"/>
    <property type="project" value="UniProtKB-KW"/>
</dbReference>
<feature type="domain" description="Dynein heavy chain AAA lid" evidence="18">
    <location>
        <begin position="1388"/>
        <end position="1526"/>
    </location>
</feature>
<dbReference type="STRING" id="46835.A0A504YTW7"/>
<dbReference type="FunFam" id="1.20.920.30:FF:000002">
    <property type="entry name" value="Dynein axonemal heavy chain 3"/>
    <property type="match status" value="1"/>
</dbReference>
<keyword evidence="12" id="KW-0966">Cell projection</keyword>
<dbReference type="GO" id="GO:0005524">
    <property type="term" value="F:ATP binding"/>
    <property type="evidence" value="ECO:0007669"/>
    <property type="project" value="UniProtKB-KW"/>
</dbReference>
<dbReference type="InterPro" id="IPR024743">
    <property type="entry name" value="Dynein_HC_stalk"/>
</dbReference>
<feature type="domain" description="Dynein heavy chain coiled coil stalk" evidence="15">
    <location>
        <begin position="570"/>
        <end position="914"/>
    </location>
</feature>
<keyword evidence="3" id="KW-0963">Cytoplasm</keyword>
<evidence type="ECO:0000256" key="9">
    <source>
        <dbReference type="ARBA" id="ARBA00023069"/>
    </source>
</evidence>
<evidence type="ECO:0000256" key="1">
    <source>
        <dbReference type="ARBA" id="ARBA00004430"/>
    </source>
</evidence>
<evidence type="ECO:0000256" key="6">
    <source>
        <dbReference type="ARBA" id="ARBA00022840"/>
    </source>
</evidence>
<dbReference type="PANTHER" id="PTHR22878:SF70">
    <property type="entry name" value="DYNEIN HEAVY CHAIN 2, AXONEMAL"/>
    <property type="match status" value="1"/>
</dbReference>
<gene>
    <name evidence="21" type="ORF">FGIG_04502</name>
</gene>
<evidence type="ECO:0000256" key="4">
    <source>
        <dbReference type="ARBA" id="ARBA00022701"/>
    </source>
</evidence>
<dbReference type="GO" id="GO:0007018">
    <property type="term" value="P:microtubule-based movement"/>
    <property type="evidence" value="ECO:0007669"/>
    <property type="project" value="InterPro"/>
</dbReference>
<dbReference type="GO" id="GO:0045505">
    <property type="term" value="F:dynein intermediate chain binding"/>
    <property type="evidence" value="ECO:0007669"/>
    <property type="project" value="InterPro"/>
</dbReference>
<dbReference type="Pfam" id="PF18199">
    <property type="entry name" value="Dynein_C"/>
    <property type="match status" value="1"/>
</dbReference>
<keyword evidence="11" id="KW-0206">Cytoskeleton</keyword>
<dbReference type="InterPro" id="IPR054354">
    <property type="entry name" value="DYNC2H1-like_lid"/>
</dbReference>
<dbReference type="InterPro" id="IPR041658">
    <property type="entry name" value="AAA_lid_11"/>
</dbReference>
<dbReference type="FunFam" id="3.40.50.300:FF:002141">
    <property type="entry name" value="Dynein heavy chain"/>
    <property type="match status" value="1"/>
</dbReference>
<dbReference type="Pfam" id="PF12781">
    <property type="entry name" value="AAA_9"/>
    <property type="match status" value="1"/>
</dbReference>
<keyword evidence="22" id="KW-1185">Reference proteome</keyword>
<dbReference type="FunFam" id="1.20.1270.280:FF:000001">
    <property type="entry name" value="dynein heavy chain 7, axonemal"/>
    <property type="match status" value="1"/>
</dbReference>
<evidence type="ECO:0000259" key="15">
    <source>
        <dbReference type="Pfam" id="PF12777"/>
    </source>
</evidence>
<dbReference type="Pfam" id="PF12775">
    <property type="entry name" value="AAA_7"/>
    <property type="match status" value="1"/>
</dbReference>
<evidence type="ECO:0000256" key="8">
    <source>
        <dbReference type="ARBA" id="ARBA00023054"/>
    </source>
</evidence>
<dbReference type="Gene3D" id="3.40.50.300">
    <property type="entry name" value="P-loop containing nucleotide triphosphate hydrolases"/>
    <property type="match status" value="3"/>
</dbReference>
<protein>
    <submittedName>
        <fullName evidence="21">Dynein heavy chain 7 axonemal</fullName>
    </submittedName>
</protein>
<keyword evidence="4" id="KW-0493">Microtubule</keyword>
<sequence>MMSKIDRRRKGVYGPPVGKTAVFFVDDLNMPAKEEYGAQPPIELLRMLIDHGYWYDLKDTTKLLLQDIQLLTAMGPPGGGRNDVTQRFMRHFRLVSMTQFNDETMTRIFSSLMLTYMRSQEFSSEYIAVGQTVVASTLEVYKAAMENLLPTPAKSHYLFNLRDFSRVILGICLIKKDRVEDKKTFSRLWAHEVMRVFYDRLTDDPDRAWLFEFIKLCLTNNFKEKFDFLFSHLARREGEKIVEEHLRSLLFGDYMDPDSLPEDRAYEEIKDISAVYPVVEQCLGEYNQANKKKMPLVIFRYVVEHLSRICRILRVPGGNALLVGVGGSGRQSLTRLAAAMAGYSLVQPEISKNYGKPEWREDLKLLLKRAGGEGKATVFLMTDAQIKEESFLEDVDNLLNAGEVPNLYSSEEKAEVMDMVQSAREAASGGKSADLSPLALYALFVNRCREKLHVVMAFSPIGEAFRNRLRQFPALINCCTIDWFQPWPEDALERVAHKALQRLDMEDEVRSVTVQLFKYFHTSITPLADKFARRLGRKTYVTPTSYLELIESFRRLLNKKQDETMRARMRYVNGLDKLAFAAEQVADMQVKLEELQPQLVEASLENEKLLTVIATESVAVEEQRVRVKAEEEIVNQKADASKALSEECRADLAEAQPALEAALCALDTLKPADITIVKSMQNPPPGVKLVMEAVCVMRDIKPDKVNDPSGSGKKINDYWGPSKRLLGEMNFLNSLREYDKDNINPTIMQRIRKDFMVNPEFDPAKVARASSAAEGLCKWIMAMEQYDRVAKIVAPKRAKLAEAEAELAENMAYLKKTQAALAEVEEKLENLQMQLQATQDEKQRLEEEVMSCATKLDRAKKLIGGLGGEKDRWGVAAERLQQIYNNLTGDILVSAGVIAYLGPFTSVYREDCINDWVALCLKSNIACSEHFSLTQCLGDPVKIQQWNINGLPRDAFSIDNSVIVANSRRWPLMIDPQGQANKWIKNMEKETGITVVKLTDSDFMRNLENGIQFGTPVLLENVGEDLDPSLEPLLLKQTFKQGIHSVAEETQKKIDSTRMDYAPIAKHSAVLFFSITDLPNIDPMYQYSLTWFVNLYINSIHDSNKSKILDRRVRYLKDHFQYNLYMNVCRSLFENHRLLFSMLMCVRLMEARGELEMSEFLFFLTGGIGLENKLANPAANWLSDKSWDEICRLSSLKSFDGFRDHFSTHLPDWKRYYDSKDPHETPLPAPWDKIDVFRALMVLRCIRPDKVVPGVLNYVREENWVRKFVDTSSFDLTRTYQRFQLSYHGLLKFAPTRDLVERDFSQSAWVKGQGPIAAKMIAQVKQDGSWVLLQNCHLAFPVTVLQNGVKMTNEPPTGLRQNLLQSYLNDPISDPEFFEGCPGKQDTFEKLLYGLCFFHALVQERRKFGPLGWNIPYGFNESDLRISVRQLQMFVNEYSKVPYDAIQYMTGECNYGGRVTDERDRRCLMTILCDFLCPTIVTDARYKFSASGLYFAPSKMEYADYLEFIKALPAVQNPEVFGMHENVDITRELSETRLLCESILLTVGQSTSGAGGSSDAELDLIASDILGKIPSSFDIEEAYRRYPTKYEESMNTVLVQELERFNNLTRIIKTTLSDLKKAIKGLVIMSESLESLAAALTVNKVPSIWAGKSYPSLKPLGSYINDLLERLKFFEILPTHNEEKPPNEGAYVHGLFLDGCRWDYDS</sequence>
<dbReference type="InterPro" id="IPR026983">
    <property type="entry name" value="DHC"/>
</dbReference>
<evidence type="ECO:0000256" key="7">
    <source>
        <dbReference type="ARBA" id="ARBA00023017"/>
    </source>
</evidence>
<dbReference type="FunFam" id="1.20.920.20:FF:000006">
    <property type="entry name" value="Dynein, axonemal, heavy chain 6"/>
    <property type="match status" value="1"/>
</dbReference>
<dbReference type="Pfam" id="PF22597">
    <property type="entry name" value="DYN_lid"/>
    <property type="match status" value="1"/>
</dbReference>
<dbReference type="PANTHER" id="PTHR22878">
    <property type="entry name" value="DYNEIN HEAVY CHAIN 6, AXONEMAL-LIKE-RELATED"/>
    <property type="match status" value="1"/>
</dbReference>
<dbReference type="GO" id="GO:0051959">
    <property type="term" value="F:dynein light intermediate chain binding"/>
    <property type="evidence" value="ECO:0007669"/>
    <property type="project" value="InterPro"/>
</dbReference>
<evidence type="ECO:0000256" key="2">
    <source>
        <dbReference type="ARBA" id="ARBA00008887"/>
    </source>
</evidence>
<evidence type="ECO:0000256" key="11">
    <source>
        <dbReference type="ARBA" id="ARBA00023212"/>
    </source>
</evidence>
<dbReference type="EMBL" id="SUNJ01004904">
    <property type="protein sequence ID" value="TPP64075.1"/>
    <property type="molecule type" value="Genomic_DNA"/>
</dbReference>
<reference evidence="21 22" key="1">
    <citation type="submission" date="2019-04" db="EMBL/GenBank/DDBJ databases">
        <title>Annotation for the trematode Fasciola gigantica.</title>
        <authorList>
            <person name="Choi Y.-J."/>
        </authorList>
    </citation>
    <scope>NUCLEOTIDE SEQUENCE [LARGE SCALE GENOMIC DNA]</scope>
    <source>
        <strain evidence="21">Uganda_cow_1</strain>
    </source>
</reference>
<comment type="caution">
    <text evidence="21">The sequence shown here is derived from an EMBL/GenBank/DDBJ whole genome shotgun (WGS) entry which is preliminary data.</text>
</comment>
<feature type="domain" description="Dynein heavy chain AAA module D4" evidence="16">
    <location>
        <begin position="294"/>
        <end position="556"/>
    </location>
</feature>
<feature type="coiled-coil region" evidence="13">
    <location>
        <begin position="814"/>
        <end position="862"/>
    </location>
</feature>
<evidence type="ECO:0000259" key="14">
    <source>
        <dbReference type="Pfam" id="PF03028"/>
    </source>
</evidence>
<keyword evidence="9" id="KW-0969">Cilium</keyword>
<proteinExistence type="inferred from homology"/>
<evidence type="ECO:0000259" key="20">
    <source>
        <dbReference type="Pfam" id="PF22597"/>
    </source>
</evidence>
<evidence type="ECO:0000256" key="3">
    <source>
        <dbReference type="ARBA" id="ARBA00022490"/>
    </source>
</evidence>
<dbReference type="Gene3D" id="1.20.920.20">
    <property type="match status" value="1"/>
</dbReference>
<dbReference type="Proteomes" id="UP000316759">
    <property type="component" value="Unassembled WGS sequence"/>
</dbReference>
<keyword evidence="5" id="KW-0547">Nucleotide-binding</keyword>
<keyword evidence="6" id="KW-0067">ATP-binding</keyword>
<feature type="domain" description="Dynein heavy chain ATP-binding dynein motor region" evidence="17">
    <location>
        <begin position="944"/>
        <end position="1054"/>
    </location>
</feature>
<evidence type="ECO:0000259" key="18">
    <source>
        <dbReference type="Pfam" id="PF18198"/>
    </source>
</evidence>
<dbReference type="SUPFAM" id="SSF52540">
    <property type="entry name" value="P-loop containing nucleoside triphosphate hydrolases"/>
    <property type="match status" value="2"/>
</dbReference>
<dbReference type="GO" id="GO:0005874">
    <property type="term" value="C:microtubule"/>
    <property type="evidence" value="ECO:0007669"/>
    <property type="project" value="UniProtKB-KW"/>
</dbReference>
<feature type="domain" description="Dynein heavy chain region D6 P-loop" evidence="14">
    <location>
        <begin position="1290"/>
        <end position="1339"/>
    </location>
</feature>
<keyword evidence="10" id="KW-0505">Motor protein</keyword>
<dbReference type="Pfam" id="PF12780">
    <property type="entry name" value="AAA_8"/>
    <property type="match status" value="1"/>
</dbReference>
<keyword evidence="7" id="KW-0243">Dynein</keyword>
<dbReference type="Gene3D" id="1.20.1270.280">
    <property type="match status" value="1"/>
</dbReference>
<evidence type="ECO:0000313" key="21">
    <source>
        <dbReference type="EMBL" id="TPP64075.1"/>
    </source>
</evidence>
<accession>A0A504YTW7</accession>
<evidence type="ECO:0000259" key="19">
    <source>
        <dbReference type="Pfam" id="PF18199"/>
    </source>
</evidence>
<dbReference type="Gene3D" id="1.10.8.720">
    <property type="entry name" value="Region D6 of dynein motor"/>
    <property type="match status" value="1"/>
</dbReference>
<evidence type="ECO:0000256" key="13">
    <source>
        <dbReference type="SAM" id="Coils"/>
    </source>
</evidence>
<dbReference type="Pfam" id="PF03028">
    <property type="entry name" value="Dynein_heavy"/>
    <property type="match status" value="1"/>
</dbReference>
<feature type="domain" description="Dynein heavy chain C-terminal" evidence="19">
    <location>
        <begin position="1534"/>
        <end position="1675"/>
    </location>
</feature>
<dbReference type="Pfam" id="PF18198">
    <property type="entry name" value="AAA_lid_11"/>
    <property type="match status" value="1"/>
</dbReference>
<comment type="subcellular location">
    <subcellularLocation>
        <location evidence="1">Cytoplasm</location>
        <location evidence="1">Cytoskeleton</location>
        <location evidence="1">Cilium axoneme</location>
    </subcellularLocation>
</comment>
<dbReference type="OrthoDB" id="5593012at2759"/>
<dbReference type="FunFam" id="1.10.8.720:FF:000001">
    <property type="entry name" value="dynein heavy chain 7, axonemal"/>
    <property type="match status" value="1"/>
</dbReference>
<dbReference type="Gene3D" id="1.10.8.1220">
    <property type="match status" value="1"/>
</dbReference>
<dbReference type="GO" id="GO:0005930">
    <property type="term" value="C:axoneme"/>
    <property type="evidence" value="ECO:0007669"/>
    <property type="project" value="UniProtKB-SubCell"/>
</dbReference>
<evidence type="ECO:0000259" key="17">
    <source>
        <dbReference type="Pfam" id="PF12781"/>
    </source>
</evidence>
<dbReference type="Gene3D" id="1.20.920.30">
    <property type="match status" value="1"/>
</dbReference>
<name>A0A504YTW7_FASGI</name>
<dbReference type="InterPro" id="IPR035706">
    <property type="entry name" value="AAA_9"/>
</dbReference>
<organism evidence="21 22">
    <name type="scientific">Fasciola gigantica</name>
    <name type="common">Giant liver fluke</name>
    <dbReference type="NCBI Taxonomy" id="46835"/>
    <lineage>
        <taxon>Eukaryota</taxon>
        <taxon>Metazoa</taxon>
        <taxon>Spiralia</taxon>
        <taxon>Lophotrochozoa</taxon>
        <taxon>Platyhelminthes</taxon>
        <taxon>Trematoda</taxon>
        <taxon>Digenea</taxon>
        <taxon>Plagiorchiida</taxon>
        <taxon>Echinostomata</taxon>
        <taxon>Echinostomatoidea</taxon>
        <taxon>Fasciolidae</taxon>
        <taxon>Fasciola</taxon>
    </lineage>
</organism>
<evidence type="ECO:0000256" key="5">
    <source>
        <dbReference type="ARBA" id="ARBA00022741"/>
    </source>
</evidence>
<dbReference type="InterPro" id="IPR027417">
    <property type="entry name" value="P-loop_NTPase"/>
</dbReference>
<evidence type="ECO:0000256" key="10">
    <source>
        <dbReference type="ARBA" id="ARBA00023175"/>
    </source>
</evidence>
<keyword evidence="8 13" id="KW-0175">Coiled coil</keyword>
<dbReference type="Pfam" id="PF12777">
    <property type="entry name" value="MT"/>
    <property type="match status" value="1"/>
</dbReference>
<dbReference type="InterPro" id="IPR024317">
    <property type="entry name" value="Dynein_heavy_chain_D4_dom"/>
</dbReference>
<evidence type="ECO:0000256" key="12">
    <source>
        <dbReference type="ARBA" id="ARBA00023273"/>
    </source>
</evidence>
<feature type="domain" description="Dynein 2 heavy chain 1 cytoplasmic ATPase lid" evidence="20">
    <location>
        <begin position="131"/>
        <end position="206"/>
    </location>
</feature>
<evidence type="ECO:0000259" key="16">
    <source>
        <dbReference type="Pfam" id="PF12780"/>
    </source>
</evidence>
<dbReference type="InterPro" id="IPR004273">
    <property type="entry name" value="Dynein_heavy_D6_P-loop"/>
</dbReference>